<keyword evidence="3" id="KW-1185">Reference proteome</keyword>
<proteinExistence type="predicted"/>
<feature type="compositionally biased region" description="Basic and acidic residues" evidence="1">
    <location>
        <begin position="87"/>
        <end position="96"/>
    </location>
</feature>
<organism evidence="2 3">
    <name type="scientific">Hymenolepis diminuta</name>
    <name type="common">Rat tapeworm</name>
    <dbReference type="NCBI Taxonomy" id="6216"/>
    <lineage>
        <taxon>Eukaryota</taxon>
        <taxon>Metazoa</taxon>
        <taxon>Spiralia</taxon>
        <taxon>Lophotrochozoa</taxon>
        <taxon>Platyhelminthes</taxon>
        <taxon>Cestoda</taxon>
        <taxon>Eucestoda</taxon>
        <taxon>Cyclophyllidea</taxon>
        <taxon>Hymenolepididae</taxon>
        <taxon>Hymenolepis</taxon>
    </lineage>
</organism>
<feature type="compositionally biased region" description="Low complexity" evidence="1">
    <location>
        <begin position="60"/>
        <end position="69"/>
    </location>
</feature>
<gene>
    <name evidence="2" type="ORF">WMSIL1_LOCUS3846</name>
</gene>
<protein>
    <submittedName>
        <fullName evidence="2">Uncharacterized protein</fullName>
    </submittedName>
</protein>
<evidence type="ECO:0000256" key="1">
    <source>
        <dbReference type="SAM" id="MobiDB-lite"/>
    </source>
</evidence>
<evidence type="ECO:0000313" key="2">
    <source>
        <dbReference type="EMBL" id="VUZ43521.1"/>
    </source>
</evidence>
<name>A0A564Y8B6_HYMDI</name>
<sequence length="136" mass="15011">MGQAGKIVANYEGAVFTSNHFDDNEAFCISGPVRVAYSYSEFLAATAGLKRRSISTALSSIETTSTSASTRKRRRLTILDDSDEDSDRSSSGEESADKDIPRYFIAGEYDFKECRVVSWDKDLAKELHLPASDNHS</sequence>
<accession>A0A564Y8B6</accession>
<dbReference type="AlphaFoldDB" id="A0A564Y8B6"/>
<dbReference type="Proteomes" id="UP000321570">
    <property type="component" value="Unassembled WGS sequence"/>
</dbReference>
<dbReference type="EMBL" id="CABIJS010000111">
    <property type="protein sequence ID" value="VUZ43521.1"/>
    <property type="molecule type" value="Genomic_DNA"/>
</dbReference>
<evidence type="ECO:0000313" key="3">
    <source>
        <dbReference type="Proteomes" id="UP000321570"/>
    </source>
</evidence>
<reference evidence="2 3" key="1">
    <citation type="submission" date="2019-07" db="EMBL/GenBank/DDBJ databases">
        <authorList>
            <person name="Jastrzebski P J."/>
            <person name="Paukszto L."/>
            <person name="Jastrzebski P J."/>
        </authorList>
    </citation>
    <scope>NUCLEOTIDE SEQUENCE [LARGE SCALE GENOMIC DNA]</scope>
    <source>
        <strain evidence="2 3">WMS-il1</strain>
    </source>
</reference>
<feature type="region of interest" description="Disordered" evidence="1">
    <location>
        <begin position="60"/>
        <end position="96"/>
    </location>
</feature>